<evidence type="ECO:0000313" key="1">
    <source>
        <dbReference type="EMBL" id="OXA84046.1"/>
    </source>
</evidence>
<name>A0A226GRM4_9FLAO</name>
<dbReference type="OrthoDB" id="1222280at2"/>
<keyword evidence="2" id="KW-1185">Reference proteome</keyword>
<proteinExistence type="predicted"/>
<evidence type="ECO:0008006" key="3">
    <source>
        <dbReference type="Google" id="ProtNLM"/>
    </source>
</evidence>
<comment type="caution">
    <text evidence="1">The sequence shown here is derived from an EMBL/GenBank/DDBJ whole genome shotgun (WGS) entry which is preliminary data.</text>
</comment>
<reference evidence="1 2" key="1">
    <citation type="submission" date="2016-11" db="EMBL/GenBank/DDBJ databases">
        <title>Whole genomes of Flavobacteriaceae.</title>
        <authorList>
            <person name="Stine C."/>
            <person name="Li C."/>
            <person name="Tadesse D."/>
        </authorList>
    </citation>
    <scope>NUCLEOTIDE SEQUENCE [LARGE SCALE GENOMIC DNA]</scope>
    <source>
        <strain evidence="1 2">DSM 18292</strain>
    </source>
</reference>
<evidence type="ECO:0000313" key="2">
    <source>
        <dbReference type="Proteomes" id="UP000198345"/>
    </source>
</evidence>
<sequence length="240" mass="27744">MKNAMLLFVLFLIISCKEDAKKKENNIDLKANPFVENSVKDSEDIIEENKSETEKSLKKISGFEYIKYRYKNLNYIESIELANFLNARLPFFIEKGGGVIEESNFGTDELVLCESKTDSEISNKRVRYVFIDERIAGNIQTRDTLRIAKGLDYSQVLLDPDKTQFGICIGKYSISKQNDQYFEISSIYSINEHGKLIEKSLNTIIYDCPAPSDYISDEEPNSYNFGIKGGKKFERYWYQN</sequence>
<dbReference type="Proteomes" id="UP000198345">
    <property type="component" value="Unassembled WGS sequence"/>
</dbReference>
<accession>A0A226GRM4</accession>
<protein>
    <recommendedName>
        <fullName evidence="3">Lipoprotein</fullName>
    </recommendedName>
</protein>
<dbReference type="EMBL" id="MUGW01000071">
    <property type="protein sequence ID" value="OXA84046.1"/>
    <property type="molecule type" value="Genomic_DNA"/>
</dbReference>
<dbReference type="RefSeq" id="WP_089051881.1">
    <property type="nucleotide sequence ID" value="NZ_FXTV01000026.1"/>
</dbReference>
<organism evidence="1 2">
    <name type="scientific">Flavobacterium hercynium</name>
    <dbReference type="NCBI Taxonomy" id="387094"/>
    <lineage>
        <taxon>Bacteria</taxon>
        <taxon>Pseudomonadati</taxon>
        <taxon>Bacteroidota</taxon>
        <taxon>Flavobacteriia</taxon>
        <taxon>Flavobacteriales</taxon>
        <taxon>Flavobacteriaceae</taxon>
        <taxon>Flavobacterium</taxon>
    </lineage>
</organism>
<dbReference type="AlphaFoldDB" id="A0A226GRM4"/>
<gene>
    <name evidence="1" type="ORF">B0A66_21395</name>
</gene>
<dbReference type="PROSITE" id="PS51257">
    <property type="entry name" value="PROKAR_LIPOPROTEIN"/>
    <property type="match status" value="1"/>
</dbReference>